<feature type="compositionally biased region" description="Low complexity" evidence="4">
    <location>
        <begin position="1"/>
        <end position="13"/>
    </location>
</feature>
<gene>
    <name evidence="6" type="ORF">HUJ06_016746</name>
</gene>
<dbReference type="InterPro" id="IPR003656">
    <property type="entry name" value="Znf_BED"/>
</dbReference>
<name>A0A822ZU50_NELNU</name>
<proteinExistence type="predicted"/>
<keyword evidence="1" id="KW-0479">Metal-binding</keyword>
<feature type="region of interest" description="Disordered" evidence="4">
    <location>
        <begin position="1"/>
        <end position="31"/>
    </location>
</feature>
<accession>A0A822ZU50</accession>
<dbReference type="EMBL" id="DUZY01000008">
    <property type="protein sequence ID" value="DAD46809.1"/>
    <property type="molecule type" value="Genomic_DNA"/>
</dbReference>
<protein>
    <recommendedName>
        <fullName evidence="5">BED-type domain-containing protein</fullName>
    </recommendedName>
</protein>
<evidence type="ECO:0000256" key="4">
    <source>
        <dbReference type="SAM" id="MobiDB-lite"/>
    </source>
</evidence>
<sequence>MKESSNENGSNSEDVNETSMASGSSQRRTRSKAWEHFKKIRLDSGEEKAICIYYGKQYMGGSSKRTSHLLSHITRCPKMKEMCTSKQQAEVEFKFDQDRSRMDLAKMIMKHGHPFCIVEEEFFRYLSIIFSHYLCLFLEIQ</sequence>
<dbReference type="SMART" id="SM00614">
    <property type="entry name" value="ZnF_BED"/>
    <property type="match status" value="1"/>
</dbReference>
<feature type="domain" description="BED-type" evidence="5">
    <location>
        <begin position="31"/>
        <end position="76"/>
    </location>
</feature>
<evidence type="ECO:0000313" key="7">
    <source>
        <dbReference type="Proteomes" id="UP000607653"/>
    </source>
</evidence>
<dbReference type="Pfam" id="PF02892">
    <property type="entry name" value="zf-BED"/>
    <property type="match status" value="1"/>
</dbReference>
<keyword evidence="7" id="KW-1185">Reference proteome</keyword>
<evidence type="ECO:0000256" key="2">
    <source>
        <dbReference type="ARBA" id="ARBA00022771"/>
    </source>
</evidence>
<dbReference type="GO" id="GO:0008270">
    <property type="term" value="F:zinc ion binding"/>
    <property type="evidence" value="ECO:0007669"/>
    <property type="project" value="UniProtKB-KW"/>
</dbReference>
<dbReference type="PANTHER" id="PTHR34396:SF25">
    <property type="entry name" value="BOUNDARY ELEMENT ASSOCIATED FACTOR"/>
    <property type="match status" value="1"/>
</dbReference>
<evidence type="ECO:0000256" key="3">
    <source>
        <dbReference type="ARBA" id="ARBA00022833"/>
    </source>
</evidence>
<keyword evidence="2" id="KW-0863">Zinc-finger</keyword>
<organism evidence="6 7">
    <name type="scientific">Nelumbo nucifera</name>
    <name type="common">Sacred lotus</name>
    <dbReference type="NCBI Taxonomy" id="4432"/>
    <lineage>
        <taxon>Eukaryota</taxon>
        <taxon>Viridiplantae</taxon>
        <taxon>Streptophyta</taxon>
        <taxon>Embryophyta</taxon>
        <taxon>Tracheophyta</taxon>
        <taxon>Spermatophyta</taxon>
        <taxon>Magnoliopsida</taxon>
        <taxon>Proteales</taxon>
        <taxon>Nelumbonaceae</taxon>
        <taxon>Nelumbo</taxon>
    </lineage>
</organism>
<evidence type="ECO:0000259" key="5">
    <source>
        <dbReference type="Pfam" id="PF02892"/>
    </source>
</evidence>
<dbReference type="InterPro" id="IPR053031">
    <property type="entry name" value="Cuticle_assoc_protein"/>
</dbReference>
<dbReference type="AlphaFoldDB" id="A0A822ZU50"/>
<dbReference type="GO" id="GO:0003677">
    <property type="term" value="F:DNA binding"/>
    <property type="evidence" value="ECO:0007669"/>
    <property type="project" value="InterPro"/>
</dbReference>
<dbReference type="PANTHER" id="PTHR34396">
    <property type="entry name" value="OS03G0264950 PROTEIN-RELATED"/>
    <property type="match status" value="1"/>
</dbReference>
<reference evidence="6 7" key="1">
    <citation type="journal article" date="2020" name="Mol. Biol. Evol.">
        <title>Distinct Expression and Methylation Patterns for Genes with Different Fates following a Single Whole-Genome Duplication in Flowering Plants.</title>
        <authorList>
            <person name="Shi T."/>
            <person name="Rahmani R.S."/>
            <person name="Gugger P.F."/>
            <person name="Wang M."/>
            <person name="Li H."/>
            <person name="Zhang Y."/>
            <person name="Li Z."/>
            <person name="Wang Q."/>
            <person name="Van de Peer Y."/>
            <person name="Marchal K."/>
            <person name="Chen J."/>
        </authorList>
    </citation>
    <scope>NUCLEOTIDE SEQUENCE [LARGE SCALE GENOMIC DNA]</scope>
    <source>
        <tissue evidence="6">Leaf</tissue>
    </source>
</reference>
<comment type="caution">
    <text evidence="6">The sequence shown here is derived from an EMBL/GenBank/DDBJ whole genome shotgun (WGS) entry which is preliminary data.</text>
</comment>
<evidence type="ECO:0000313" key="6">
    <source>
        <dbReference type="EMBL" id="DAD46809.1"/>
    </source>
</evidence>
<keyword evidence="3" id="KW-0862">Zinc</keyword>
<dbReference type="Proteomes" id="UP000607653">
    <property type="component" value="Unassembled WGS sequence"/>
</dbReference>
<evidence type="ECO:0000256" key="1">
    <source>
        <dbReference type="ARBA" id="ARBA00022723"/>
    </source>
</evidence>